<evidence type="ECO:0000256" key="1">
    <source>
        <dbReference type="ARBA" id="ARBA00023015"/>
    </source>
</evidence>
<protein>
    <submittedName>
        <fullName evidence="4">Transcriptional regulator</fullName>
    </submittedName>
</protein>
<dbReference type="Pfam" id="PF09339">
    <property type="entry name" value="HTH_IclR"/>
    <property type="match status" value="1"/>
</dbReference>
<dbReference type="GO" id="GO:0045892">
    <property type="term" value="P:negative regulation of DNA-templated transcription"/>
    <property type="evidence" value="ECO:0007669"/>
    <property type="project" value="TreeGrafter"/>
</dbReference>
<dbReference type="SUPFAM" id="SSF55781">
    <property type="entry name" value="GAF domain-like"/>
    <property type="match status" value="1"/>
</dbReference>
<dbReference type="PANTHER" id="PTHR30136">
    <property type="entry name" value="HELIX-TURN-HELIX TRANSCRIPTIONAL REGULATOR, ICLR FAMILY"/>
    <property type="match status" value="1"/>
</dbReference>
<dbReference type="InterPro" id="IPR029016">
    <property type="entry name" value="GAF-like_dom_sf"/>
</dbReference>
<accession>A0A2S0VMH8</accession>
<name>A0A2S0VMH8_9ALTE</name>
<organism evidence="4 5">
    <name type="scientific">Saccharobesus litoralis</name>
    <dbReference type="NCBI Taxonomy" id="2172099"/>
    <lineage>
        <taxon>Bacteria</taxon>
        <taxon>Pseudomonadati</taxon>
        <taxon>Pseudomonadota</taxon>
        <taxon>Gammaproteobacteria</taxon>
        <taxon>Alteromonadales</taxon>
        <taxon>Alteromonadaceae</taxon>
        <taxon>Saccharobesus</taxon>
    </lineage>
</organism>
<dbReference type="GO" id="GO:0003677">
    <property type="term" value="F:DNA binding"/>
    <property type="evidence" value="ECO:0007669"/>
    <property type="project" value="UniProtKB-KW"/>
</dbReference>
<keyword evidence="1" id="KW-0805">Transcription regulation</keyword>
<dbReference type="Gene3D" id="3.30.450.40">
    <property type="match status" value="1"/>
</dbReference>
<dbReference type="SUPFAM" id="SSF46785">
    <property type="entry name" value="Winged helix' DNA-binding domain"/>
    <property type="match status" value="1"/>
</dbReference>
<evidence type="ECO:0000259" key="3">
    <source>
        <dbReference type="PROSITE" id="PS51077"/>
    </source>
</evidence>
<sequence>MKSKAGAQINHSILDGIAVLQAIAGAPAPIGGKEIAERLGLENTRVNRLLKTLASVGIAQQTTNRKYTPGPGIHVLATQSLYASGLLRSAIPSLEKLTQLNLTVAMGVLWFDTVSYVFHAKPGMSAAEGIGRVGLRPATMSGIGMALLANSPIESVIEVYKDKTIPNFPDGVDSLLAELEKIRQQGWTRFQFQPDGEVTPNKAYTVSLTVGQPANSAIALQGDISEDDTQTVLTALREAKQAIEIELAKIKSLT</sequence>
<evidence type="ECO:0000313" key="4">
    <source>
        <dbReference type="EMBL" id="AWB65379.1"/>
    </source>
</evidence>
<dbReference type="RefSeq" id="WP_108601456.1">
    <property type="nucleotide sequence ID" value="NZ_CP026604.1"/>
</dbReference>
<proteinExistence type="predicted"/>
<feature type="domain" description="HTH iclR-type" evidence="3">
    <location>
        <begin position="10"/>
        <end position="71"/>
    </location>
</feature>
<dbReference type="AlphaFoldDB" id="A0A2S0VMH8"/>
<evidence type="ECO:0000313" key="5">
    <source>
        <dbReference type="Proteomes" id="UP000244441"/>
    </source>
</evidence>
<dbReference type="InterPro" id="IPR005471">
    <property type="entry name" value="Tscrpt_reg_IclR_N"/>
</dbReference>
<dbReference type="InterPro" id="IPR036388">
    <property type="entry name" value="WH-like_DNA-bd_sf"/>
</dbReference>
<dbReference type="SMART" id="SM00346">
    <property type="entry name" value="HTH_ICLR"/>
    <property type="match status" value="1"/>
</dbReference>
<gene>
    <name evidence="4" type="ORF">C2869_02505</name>
</gene>
<keyword evidence="5" id="KW-1185">Reference proteome</keyword>
<dbReference type="InterPro" id="IPR050707">
    <property type="entry name" value="HTH_MetabolicPath_Reg"/>
</dbReference>
<dbReference type="PROSITE" id="PS51077">
    <property type="entry name" value="HTH_ICLR"/>
    <property type="match status" value="1"/>
</dbReference>
<dbReference type="InterPro" id="IPR036390">
    <property type="entry name" value="WH_DNA-bd_sf"/>
</dbReference>
<dbReference type="GO" id="GO:0003700">
    <property type="term" value="F:DNA-binding transcription factor activity"/>
    <property type="evidence" value="ECO:0007669"/>
    <property type="project" value="TreeGrafter"/>
</dbReference>
<dbReference type="PANTHER" id="PTHR30136:SF34">
    <property type="entry name" value="TRANSCRIPTIONAL REGULATOR"/>
    <property type="match status" value="1"/>
</dbReference>
<evidence type="ECO:0000256" key="2">
    <source>
        <dbReference type="ARBA" id="ARBA00023163"/>
    </source>
</evidence>
<dbReference type="Proteomes" id="UP000244441">
    <property type="component" value="Chromosome"/>
</dbReference>
<keyword evidence="2" id="KW-0804">Transcription</keyword>
<dbReference type="OrthoDB" id="6534574at2"/>
<dbReference type="EMBL" id="CP026604">
    <property type="protein sequence ID" value="AWB65379.1"/>
    <property type="molecule type" value="Genomic_DNA"/>
</dbReference>
<reference evidence="4 5" key="1">
    <citation type="submission" date="2018-01" db="EMBL/GenBank/DDBJ databases">
        <title>Genome sequence of a Cantenovulum-like bacteria.</title>
        <authorList>
            <person name="Tan W.R."/>
            <person name="Lau N.-S."/>
            <person name="Go F."/>
            <person name="Amirul A.-A.A."/>
        </authorList>
    </citation>
    <scope>NUCLEOTIDE SEQUENCE [LARGE SCALE GENOMIC DNA]</scope>
    <source>
        <strain evidence="4 5">CCB-QB4</strain>
    </source>
</reference>
<dbReference type="KEGG" id="cate:C2869_02505"/>
<dbReference type="Gene3D" id="1.10.10.10">
    <property type="entry name" value="Winged helix-like DNA-binding domain superfamily/Winged helix DNA-binding domain"/>
    <property type="match status" value="1"/>
</dbReference>